<proteinExistence type="predicted"/>
<feature type="domain" description="Histidine kinase" evidence="7">
    <location>
        <begin position="224"/>
        <end position="438"/>
    </location>
</feature>
<keyword evidence="9" id="KW-0418">Kinase</keyword>
<dbReference type="EC" id="2.7.13.3" evidence="2"/>
<evidence type="ECO:0000313" key="9">
    <source>
        <dbReference type="EMBL" id="RBP49079.1"/>
    </source>
</evidence>
<dbReference type="InterPro" id="IPR036097">
    <property type="entry name" value="HisK_dim/P_sf"/>
</dbReference>
<dbReference type="PROSITE" id="PS50109">
    <property type="entry name" value="HIS_KIN"/>
    <property type="match status" value="1"/>
</dbReference>
<dbReference type="Pfam" id="PF02518">
    <property type="entry name" value="HATPase_c"/>
    <property type="match status" value="1"/>
</dbReference>
<keyword evidence="9" id="KW-0808">Transferase</keyword>
<dbReference type="OrthoDB" id="9764438at2"/>
<dbReference type="InParanoid" id="A0A395JHM3"/>
<dbReference type="CDD" id="cd00156">
    <property type="entry name" value="REC"/>
    <property type="match status" value="1"/>
</dbReference>
<dbReference type="InterPro" id="IPR003594">
    <property type="entry name" value="HATPase_dom"/>
</dbReference>
<dbReference type="Pfam" id="PF00072">
    <property type="entry name" value="Response_reg"/>
    <property type="match status" value="1"/>
</dbReference>
<dbReference type="InterPro" id="IPR003661">
    <property type="entry name" value="HisK_dim/P_dom"/>
</dbReference>
<keyword evidence="3 5" id="KW-0597">Phosphoprotein</keyword>
<evidence type="ECO:0000256" key="6">
    <source>
        <dbReference type="SAM" id="Phobius"/>
    </source>
</evidence>
<protein>
    <recommendedName>
        <fullName evidence="2">histidine kinase</fullName>
        <ecNumber evidence="2">2.7.13.3</ecNumber>
    </recommendedName>
</protein>
<dbReference type="Gene3D" id="3.40.50.2300">
    <property type="match status" value="1"/>
</dbReference>
<dbReference type="RefSeq" id="WP_113954951.1">
    <property type="nucleotide sequence ID" value="NZ_QNRT01000004.1"/>
</dbReference>
<dbReference type="PANTHER" id="PTHR45339">
    <property type="entry name" value="HYBRID SIGNAL TRANSDUCTION HISTIDINE KINASE J"/>
    <property type="match status" value="1"/>
</dbReference>
<dbReference type="PRINTS" id="PR00344">
    <property type="entry name" value="BCTRLSENSOR"/>
</dbReference>
<feature type="domain" description="Response regulatory" evidence="8">
    <location>
        <begin position="458"/>
        <end position="573"/>
    </location>
</feature>
<dbReference type="SUPFAM" id="SSF47384">
    <property type="entry name" value="Homodimeric domain of signal transducing histidine kinase"/>
    <property type="match status" value="1"/>
</dbReference>
<accession>A0A395JHM3</accession>
<evidence type="ECO:0000256" key="5">
    <source>
        <dbReference type="PROSITE-ProRule" id="PRU00169"/>
    </source>
</evidence>
<name>A0A395JHM3_9GAMM</name>
<feature type="transmembrane region" description="Helical" evidence="6">
    <location>
        <begin position="24"/>
        <end position="45"/>
    </location>
</feature>
<dbReference type="AlphaFoldDB" id="A0A395JHM3"/>
<dbReference type="SMART" id="SM00387">
    <property type="entry name" value="HATPase_c"/>
    <property type="match status" value="1"/>
</dbReference>
<keyword evidence="10" id="KW-1185">Reference proteome</keyword>
<comment type="catalytic activity">
    <reaction evidence="1">
        <text>ATP + protein L-histidine = ADP + protein N-phospho-L-histidine.</text>
        <dbReference type="EC" id="2.7.13.3"/>
    </reaction>
</comment>
<dbReference type="SUPFAM" id="SSF55874">
    <property type="entry name" value="ATPase domain of HSP90 chaperone/DNA topoisomerase II/histidine kinase"/>
    <property type="match status" value="1"/>
</dbReference>
<dbReference type="SUPFAM" id="SSF52172">
    <property type="entry name" value="CheY-like"/>
    <property type="match status" value="1"/>
</dbReference>
<dbReference type="PROSITE" id="PS50110">
    <property type="entry name" value="RESPONSE_REGULATORY"/>
    <property type="match status" value="1"/>
</dbReference>
<feature type="transmembrane region" description="Helical" evidence="6">
    <location>
        <begin position="161"/>
        <end position="181"/>
    </location>
</feature>
<dbReference type="SMART" id="SM00388">
    <property type="entry name" value="HisKA"/>
    <property type="match status" value="1"/>
</dbReference>
<feature type="modified residue" description="4-aspartylphosphate" evidence="5">
    <location>
        <position position="507"/>
    </location>
</feature>
<dbReference type="InterPro" id="IPR001789">
    <property type="entry name" value="Sig_transdc_resp-reg_receiver"/>
</dbReference>
<feature type="transmembrane region" description="Helical" evidence="6">
    <location>
        <begin position="83"/>
        <end position="101"/>
    </location>
</feature>
<dbReference type="Gene3D" id="3.30.565.10">
    <property type="entry name" value="Histidine kinase-like ATPase, C-terminal domain"/>
    <property type="match status" value="1"/>
</dbReference>
<feature type="transmembrane region" description="Helical" evidence="6">
    <location>
        <begin position="51"/>
        <end position="71"/>
    </location>
</feature>
<dbReference type="GO" id="GO:0000155">
    <property type="term" value="F:phosphorelay sensor kinase activity"/>
    <property type="evidence" value="ECO:0007669"/>
    <property type="project" value="InterPro"/>
</dbReference>
<evidence type="ECO:0000259" key="7">
    <source>
        <dbReference type="PROSITE" id="PS50109"/>
    </source>
</evidence>
<dbReference type="CDD" id="cd00082">
    <property type="entry name" value="HisKA"/>
    <property type="match status" value="1"/>
</dbReference>
<dbReference type="InterPro" id="IPR036890">
    <property type="entry name" value="HATPase_C_sf"/>
</dbReference>
<dbReference type="InterPro" id="IPR011006">
    <property type="entry name" value="CheY-like_superfamily"/>
</dbReference>
<keyword evidence="6" id="KW-0472">Membrane</keyword>
<dbReference type="SMART" id="SM00448">
    <property type="entry name" value="REC"/>
    <property type="match status" value="1"/>
</dbReference>
<keyword evidence="6" id="KW-1133">Transmembrane helix</keyword>
<keyword evidence="4" id="KW-0902">Two-component regulatory system</keyword>
<comment type="caution">
    <text evidence="9">The sequence shown here is derived from an EMBL/GenBank/DDBJ whole genome shotgun (WGS) entry which is preliminary data.</text>
</comment>
<evidence type="ECO:0000256" key="1">
    <source>
        <dbReference type="ARBA" id="ARBA00000085"/>
    </source>
</evidence>
<dbReference type="InterPro" id="IPR004358">
    <property type="entry name" value="Sig_transdc_His_kin-like_C"/>
</dbReference>
<evidence type="ECO:0000256" key="3">
    <source>
        <dbReference type="ARBA" id="ARBA00022553"/>
    </source>
</evidence>
<sequence>MKFFSSTIRDTVLREQLKQLHRNLLPEILAFTLVVVLAAGLVYRWSGDTRVVLWASIIVLLNCFGIARAFIYRNDALTKPGLIGVWETIMAIVNGTLFALLPLMVVPDATPEITMWIVFACTGLAAGSIATQSSWLPVFLGFNITQMCALAYALYHRDEPVYQGLAVGVMLLLVTLSLFALNLQSTIRQAIILRFENDGLIHKLRSALTQTDEANRAKSVFLASASHDLRQPLHALGLLTETIGGTSLNSQQSEIQQHMMSAIDSTRTMLDSLLNISKLDAGAISSEPKPFLVQSLFSKLEAELAPTADEHDLIYRTRETIAAAHSDPFIVELILRNLIANAIRYTTKGGLLVACRTRPRDALLIEVWDTGIGIAPDKLNDIFREFNQLDNPERDAHKGFGLGLAIAQGLAKTIDSEIQVSSVLGRGTVFRFALPYSTAEIIEDLPRHNRAVDFSGAKVLVIDDDARIRASMRALIQTWGCTCLDAESAIEAIELVGEQPIDLLLVDYRLREGRTGREAIHDLRLHLGHHVPAIIITGDTGTERIIEAQSADALLLHKPASATQLQRMMQTLLKTQTPRH</sequence>
<evidence type="ECO:0000256" key="2">
    <source>
        <dbReference type="ARBA" id="ARBA00012438"/>
    </source>
</evidence>
<dbReference type="PANTHER" id="PTHR45339:SF1">
    <property type="entry name" value="HYBRID SIGNAL TRANSDUCTION HISTIDINE KINASE J"/>
    <property type="match status" value="1"/>
</dbReference>
<evidence type="ECO:0000259" key="8">
    <source>
        <dbReference type="PROSITE" id="PS50110"/>
    </source>
</evidence>
<feature type="transmembrane region" description="Helical" evidence="6">
    <location>
        <begin position="113"/>
        <end position="131"/>
    </location>
</feature>
<organism evidence="9 10">
    <name type="scientific">Arenicella xantha</name>
    <dbReference type="NCBI Taxonomy" id="644221"/>
    <lineage>
        <taxon>Bacteria</taxon>
        <taxon>Pseudomonadati</taxon>
        <taxon>Pseudomonadota</taxon>
        <taxon>Gammaproteobacteria</taxon>
        <taxon>Arenicellales</taxon>
        <taxon>Arenicellaceae</taxon>
        <taxon>Arenicella</taxon>
    </lineage>
</organism>
<dbReference type="Gene3D" id="1.10.287.130">
    <property type="match status" value="1"/>
</dbReference>
<dbReference type="Pfam" id="PF00512">
    <property type="entry name" value="HisKA"/>
    <property type="match status" value="1"/>
</dbReference>
<dbReference type="EMBL" id="QNRT01000004">
    <property type="protein sequence ID" value="RBP49079.1"/>
    <property type="molecule type" value="Genomic_DNA"/>
</dbReference>
<evidence type="ECO:0000256" key="4">
    <source>
        <dbReference type="ARBA" id="ARBA00023012"/>
    </source>
</evidence>
<keyword evidence="6" id="KW-0812">Transmembrane</keyword>
<dbReference type="InterPro" id="IPR005467">
    <property type="entry name" value="His_kinase_dom"/>
</dbReference>
<gene>
    <name evidence="9" type="ORF">DFR28_1045</name>
</gene>
<reference evidence="9 10" key="1">
    <citation type="submission" date="2018-06" db="EMBL/GenBank/DDBJ databases">
        <title>Genomic Encyclopedia of Type Strains, Phase IV (KMG-IV): sequencing the most valuable type-strain genomes for metagenomic binning, comparative biology and taxonomic classification.</title>
        <authorList>
            <person name="Goeker M."/>
        </authorList>
    </citation>
    <scope>NUCLEOTIDE SEQUENCE [LARGE SCALE GENOMIC DNA]</scope>
    <source>
        <strain evidence="9 10">DSM 24032</strain>
    </source>
</reference>
<evidence type="ECO:0000313" key="10">
    <source>
        <dbReference type="Proteomes" id="UP000253083"/>
    </source>
</evidence>
<dbReference type="Proteomes" id="UP000253083">
    <property type="component" value="Unassembled WGS sequence"/>
</dbReference>